<name>A0ABN8YI24_RANTA</name>
<reference evidence="1" key="1">
    <citation type="submission" date="2023-04" db="EMBL/GenBank/DDBJ databases">
        <authorList>
            <consortium name="ELIXIR-Norway"/>
        </authorList>
    </citation>
    <scope>NUCLEOTIDE SEQUENCE [LARGE SCALE GENOMIC DNA]</scope>
</reference>
<protein>
    <submittedName>
        <fullName evidence="1">Uncharacterized protein</fullName>
    </submittedName>
</protein>
<gene>
    <name evidence="1" type="ORF">MRATA1EN1_LOCUS10177</name>
</gene>
<evidence type="ECO:0000313" key="2">
    <source>
        <dbReference type="Proteomes" id="UP001176941"/>
    </source>
</evidence>
<evidence type="ECO:0000313" key="1">
    <source>
        <dbReference type="EMBL" id="CAI9161215.1"/>
    </source>
</evidence>
<accession>A0ABN8YI24</accession>
<proteinExistence type="predicted"/>
<sequence length="114" mass="12231">MVILFSGLHIFHVHPPSCSHLRKPFVCEVTFTDPGVRTWTSWGLLLGALQSPFCSKKSISWEVISGKHLRPRIEPPAASGTCRGRRRVLSAAVTILTGQGGGHMDGVGGELTAA</sequence>
<organism evidence="1 2">
    <name type="scientific">Rangifer tarandus platyrhynchus</name>
    <name type="common">Svalbard reindeer</name>
    <dbReference type="NCBI Taxonomy" id="3082113"/>
    <lineage>
        <taxon>Eukaryota</taxon>
        <taxon>Metazoa</taxon>
        <taxon>Chordata</taxon>
        <taxon>Craniata</taxon>
        <taxon>Vertebrata</taxon>
        <taxon>Euteleostomi</taxon>
        <taxon>Mammalia</taxon>
        <taxon>Eutheria</taxon>
        <taxon>Laurasiatheria</taxon>
        <taxon>Artiodactyla</taxon>
        <taxon>Ruminantia</taxon>
        <taxon>Pecora</taxon>
        <taxon>Cervidae</taxon>
        <taxon>Odocoileinae</taxon>
        <taxon>Rangifer</taxon>
    </lineage>
</organism>
<keyword evidence="2" id="KW-1185">Reference proteome</keyword>
<dbReference type="Proteomes" id="UP001176941">
    <property type="component" value="Chromosome 20"/>
</dbReference>
<dbReference type="EMBL" id="OX459956">
    <property type="protein sequence ID" value="CAI9161215.1"/>
    <property type="molecule type" value="Genomic_DNA"/>
</dbReference>